<reference evidence="2 3" key="1">
    <citation type="journal article" date="2023" name="Life. Sci Alliance">
        <title>Evolutionary insights into 3D genome organization and epigenetic landscape of Vigna mungo.</title>
        <authorList>
            <person name="Junaid A."/>
            <person name="Singh B."/>
            <person name="Bhatia S."/>
        </authorList>
    </citation>
    <scope>NUCLEOTIDE SEQUENCE [LARGE SCALE GENOMIC DNA]</scope>
    <source>
        <strain evidence="2">Urdbean</strain>
    </source>
</reference>
<name>A0AAQ3P9N8_VIGMU</name>
<keyword evidence="3" id="KW-1185">Reference proteome</keyword>
<accession>A0AAQ3P9N8</accession>
<evidence type="ECO:0000256" key="1">
    <source>
        <dbReference type="SAM" id="MobiDB-lite"/>
    </source>
</evidence>
<organism evidence="2 3">
    <name type="scientific">Vigna mungo</name>
    <name type="common">Black gram</name>
    <name type="synonym">Phaseolus mungo</name>
    <dbReference type="NCBI Taxonomy" id="3915"/>
    <lineage>
        <taxon>Eukaryota</taxon>
        <taxon>Viridiplantae</taxon>
        <taxon>Streptophyta</taxon>
        <taxon>Embryophyta</taxon>
        <taxon>Tracheophyta</taxon>
        <taxon>Spermatophyta</taxon>
        <taxon>Magnoliopsida</taxon>
        <taxon>eudicotyledons</taxon>
        <taxon>Gunneridae</taxon>
        <taxon>Pentapetalae</taxon>
        <taxon>rosids</taxon>
        <taxon>fabids</taxon>
        <taxon>Fabales</taxon>
        <taxon>Fabaceae</taxon>
        <taxon>Papilionoideae</taxon>
        <taxon>50 kb inversion clade</taxon>
        <taxon>NPAAA clade</taxon>
        <taxon>indigoferoid/millettioid clade</taxon>
        <taxon>Phaseoleae</taxon>
        <taxon>Vigna</taxon>
    </lineage>
</organism>
<evidence type="ECO:0000313" key="2">
    <source>
        <dbReference type="EMBL" id="WVZ23646.1"/>
    </source>
</evidence>
<protein>
    <submittedName>
        <fullName evidence="2">Uncharacterized protein</fullName>
    </submittedName>
</protein>
<proteinExistence type="predicted"/>
<feature type="region of interest" description="Disordered" evidence="1">
    <location>
        <begin position="54"/>
        <end position="79"/>
    </location>
</feature>
<dbReference type="EMBL" id="CP144700">
    <property type="protein sequence ID" value="WVZ23646.1"/>
    <property type="molecule type" value="Genomic_DNA"/>
</dbReference>
<sequence length="155" mass="15536">MYLLAFPGPSSGLSILDHPPLLLKRGLVHRFLHDPSLPFGNRIGGRNAVSKGLNGGGGAFGGQRERKGERGRRGQNPSHVLLSDGAGLGEEILQGNSLVALWGGGGGVDGGGISVSRDGAGGMVGVSACNDLLPDIVDGLGGGRGDGLEKVVHGG</sequence>
<feature type="compositionally biased region" description="Basic and acidic residues" evidence="1">
    <location>
        <begin position="63"/>
        <end position="72"/>
    </location>
</feature>
<evidence type="ECO:0000313" key="3">
    <source>
        <dbReference type="Proteomes" id="UP001374535"/>
    </source>
</evidence>
<gene>
    <name evidence="2" type="ORF">V8G54_002190</name>
</gene>
<dbReference type="Proteomes" id="UP001374535">
    <property type="component" value="Chromosome 1"/>
</dbReference>
<dbReference type="AlphaFoldDB" id="A0AAQ3P9N8"/>